<dbReference type="PANTHER" id="PTHR21330:SF1">
    <property type="entry name" value="E3 SUMO-PROTEIN LIGASE NSE2"/>
    <property type="match status" value="1"/>
</dbReference>
<dbReference type="KEGG" id="soy:115878214"/>
<dbReference type="AlphaFoldDB" id="A0A6J2XH94"/>
<dbReference type="RefSeq" id="XP_030750491.1">
    <property type="nucleotide sequence ID" value="XM_030894631.1"/>
</dbReference>
<comment type="similarity">
    <text evidence="3">Belongs to the NSE2 family.</text>
</comment>
<evidence type="ECO:0000259" key="14">
    <source>
        <dbReference type="PROSITE" id="PS51044"/>
    </source>
</evidence>
<dbReference type="InterPro" id="IPR026846">
    <property type="entry name" value="Nse2(Mms21)"/>
</dbReference>
<evidence type="ECO:0000256" key="4">
    <source>
        <dbReference type="ARBA" id="ARBA00020923"/>
    </source>
</evidence>
<dbReference type="InterPro" id="IPR004181">
    <property type="entry name" value="Znf_MIZ"/>
</dbReference>
<dbReference type="GO" id="GO:0061665">
    <property type="term" value="F:SUMO ligase activity"/>
    <property type="evidence" value="ECO:0007669"/>
    <property type="project" value="TreeGrafter"/>
</dbReference>
<keyword evidence="8" id="KW-0833">Ubl conjugation pathway</keyword>
<protein>
    <recommendedName>
        <fullName evidence="4">E3 SUMO-protein ligase NSE2</fullName>
    </recommendedName>
    <alternativeName>
        <fullName evidence="11">E3 SUMO-protein transferase NSE2</fullName>
    </alternativeName>
    <alternativeName>
        <fullName evidence="12">Non-structural maintenance of chromosomes element 2 homolog</fullName>
    </alternativeName>
</protein>
<dbReference type="SUPFAM" id="SSF57850">
    <property type="entry name" value="RING/U-box"/>
    <property type="match status" value="1"/>
</dbReference>
<dbReference type="GO" id="GO:0000724">
    <property type="term" value="P:double-strand break repair via homologous recombination"/>
    <property type="evidence" value="ECO:0007669"/>
    <property type="project" value="InterPro"/>
</dbReference>
<evidence type="ECO:0000256" key="13">
    <source>
        <dbReference type="PROSITE-ProRule" id="PRU00452"/>
    </source>
</evidence>
<dbReference type="UniPathway" id="UPA00886"/>
<evidence type="ECO:0000256" key="11">
    <source>
        <dbReference type="ARBA" id="ARBA00031731"/>
    </source>
</evidence>
<dbReference type="InterPro" id="IPR013083">
    <property type="entry name" value="Znf_RING/FYVE/PHD"/>
</dbReference>
<evidence type="ECO:0000256" key="1">
    <source>
        <dbReference type="ARBA" id="ARBA00004123"/>
    </source>
</evidence>
<dbReference type="CDD" id="cd16651">
    <property type="entry name" value="SPL-RING_NSE2"/>
    <property type="match status" value="1"/>
</dbReference>
<keyword evidence="10" id="KW-0539">Nucleus</keyword>
<organism evidence="15 16">
    <name type="scientific">Sitophilus oryzae</name>
    <name type="common">Rice weevil</name>
    <name type="synonym">Curculio oryzae</name>
    <dbReference type="NCBI Taxonomy" id="7048"/>
    <lineage>
        <taxon>Eukaryota</taxon>
        <taxon>Metazoa</taxon>
        <taxon>Ecdysozoa</taxon>
        <taxon>Arthropoda</taxon>
        <taxon>Hexapoda</taxon>
        <taxon>Insecta</taxon>
        <taxon>Pterygota</taxon>
        <taxon>Neoptera</taxon>
        <taxon>Endopterygota</taxon>
        <taxon>Coleoptera</taxon>
        <taxon>Polyphaga</taxon>
        <taxon>Cucujiformia</taxon>
        <taxon>Curculionidae</taxon>
        <taxon>Dryophthorinae</taxon>
        <taxon>Sitophilus</taxon>
    </lineage>
</organism>
<evidence type="ECO:0000256" key="3">
    <source>
        <dbReference type="ARBA" id="ARBA00008212"/>
    </source>
</evidence>
<dbReference type="InParanoid" id="A0A6J2XH94"/>
<dbReference type="GO" id="GO:0008270">
    <property type="term" value="F:zinc ion binding"/>
    <property type="evidence" value="ECO:0007669"/>
    <property type="project" value="UniProtKB-KW"/>
</dbReference>
<dbReference type="PANTHER" id="PTHR21330">
    <property type="entry name" value="E3 SUMO-PROTEIN LIGASE NSE2"/>
    <property type="match status" value="1"/>
</dbReference>
<dbReference type="GeneID" id="115878214"/>
<evidence type="ECO:0000256" key="8">
    <source>
        <dbReference type="ARBA" id="ARBA00022786"/>
    </source>
</evidence>
<evidence type="ECO:0000256" key="12">
    <source>
        <dbReference type="ARBA" id="ARBA00032533"/>
    </source>
</evidence>
<keyword evidence="7 13" id="KW-0863">Zinc-finger</keyword>
<feature type="domain" description="SP-RING-type" evidence="14">
    <location>
        <begin position="128"/>
        <end position="211"/>
    </location>
</feature>
<keyword evidence="9" id="KW-0862">Zinc</keyword>
<dbReference type="Gene3D" id="3.30.40.10">
    <property type="entry name" value="Zinc/RING finger domain, C3HC4 (zinc finger)"/>
    <property type="match status" value="1"/>
</dbReference>
<evidence type="ECO:0000256" key="9">
    <source>
        <dbReference type="ARBA" id="ARBA00022833"/>
    </source>
</evidence>
<keyword evidence="6" id="KW-0479">Metal-binding</keyword>
<gene>
    <name evidence="16" type="primary">LOC115878214</name>
</gene>
<dbReference type="Pfam" id="PF11789">
    <property type="entry name" value="zf-Nse"/>
    <property type="match status" value="1"/>
</dbReference>
<dbReference type="Proteomes" id="UP000504635">
    <property type="component" value="Unplaced"/>
</dbReference>
<sequence length="225" mass="25984">MALKERYSVALNKCLRTLSSWKNVISDNLDTSTEQVEMQKFQNLLKEYCLIDNDFKKSEQAISLVEDKLGKIENLEDIDKVFQEKLSEQPDEEVTSSEIWQEYFLEDLSVQELKQKKKKDKAVYEEVGDDSVLCSSSFTPPIDPISKTVIRNPVKNKNCKHIYESDSIYQYMRQSKRKARCPYVGCKNNKLDGSDLTEDKELEEKISQYIAQSQDSSDGDSSDDD</sequence>
<evidence type="ECO:0000256" key="2">
    <source>
        <dbReference type="ARBA" id="ARBA00004718"/>
    </source>
</evidence>
<accession>A0A6J2XH94</accession>
<evidence type="ECO:0000256" key="7">
    <source>
        <dbReference type="ARBA" id="ARBA00022771"/>
    </source>
</evidence>
<proteinExistence type="inferred from homology"/>
<name>A0A6J2XH94_SITOR</name>
<dbReference type="PROSITE" id="PS51044">
    <property type="entry name" value="ZF_SP_RING"/>
    <property type="match status" value="1"/>
</dbReference>
<comment type="subcellular location">
    <subcellularLocation>
        <location evidence="1">Nucleus</location>
    </subcellularLocation>
</comment>
<keyword evidence="15" id="KW-1185">Reference proteome</keyword>
<evidence type="ECO:0000256" key="6">
    <source>
        <dbReference type="ARBA" id="ARBA00022723"/>
    </source>
</evidence>
<reference evidence="16" key="1">
    <citation type="submission" date="2025-08" db="UniProtKB">
        <authorList>
            <consortium name="RefSeq"/>
        </authorList>
    </citation>
    <scope>IDENTIFICATION</scope>
    <source>
        <tissue evidence="16">Gonads</tissue>
    </source>
</reference>
<dbReference type="FunCoup" id="A0A6J2XH94">
    <property type="interactions" value="1989"/>
</dbReference>
<keyword evidence="5" id="KW-0808">Transferase</keyword>
<dbReference type="GO" id="GO:0030915">
    <property type="term" value="C:Smc5-Smc6 complex"/>
    <property type="evidence" value="ECO:0007669"/>
    <property type="project" value="InterPro"/>
</dbReference>
<dbReference type="GO" id="GO:0005634">
    <property type="term" value="C:nucleus"/>
    <property type="evidence" value="ECO:0007669"/>
    <property type="project" value="UniProtKB-SubCell"/>
</dbReference>
<comment type="pathway">
    <text evidence="2">Protein modification; protein sumoylation.</text>
</comment>
<evidence type="ECO:0000313" key="15">
    <source>
        <dbReference type="Proteomes" id="UP000504635"/>
    </source>
</evidence>
<dbReference type="GO" id="GO:0016925">
    <property type="term" value="P:protein sumoylation"/>
    <property type="evidence" value="ECO:0007669"/>
    <property type="project" value="UniProtKB-UniPathway"/>
</dbReference>
<evidence type="ECO:0000313" key="16">
    <source>
        <dbReference type="RefSeq" id="XP_030750491.1"/>
    </source>
</evidence>
<evidence type="ECO:0000256" key="10">
    <source>
        <dbReference type="ARBA" id="ARBA00023242"/>
    </source>
</evidence>
<evidence type="ECO:0000256" key="5">
    <source>
        <dbReference type="ARBA" id="ARBA00022679"/>
    </source>
</evidence>
<dbReference type="OrthoDB" id="26899at2759"/>